<keyword evidence="9 10" id="KW-0131">Cell cycle</keyword>
<dbReference type="PROSITE" id="PS51706">
    <property type="entry name" value="G_ENGB"/>
    <property type="match status" value="1"/>
</dbReference>
<dbReference type="NCBIfam" id="TIGR03598">
    <property type="entry name" value="GTPase_YsxC"/>
    <property type="match status" value="1"/>
</dbReference>
<evidence type="ECO:0000256" key="6">
    <source>
        <dbReference type="ARBA" id="ARBA00022842"/>
    </source>
</evidence>
<evidence type="ECO:0000256" key="10">
    <source>
        <dbReference type="HAMAP-Rule" id="MF_00321"/>
    </source>
</evidence>
<comment type="similarity">
    <text evidence="2 10">Belongs to the TRAFAC class TrmE-Era-EngA-EngB-Septin-like GTPase superfamily. EngB GTPase family.</text>
</comment>
<comment type="function">
    <text evidence="10">Necessary for normal cell division and for the maintenance of normal septation.</text>
</comment>
<evidence type="ECO:0000313" key="13">
    <source>
        <dbReference type="Proteomes" id="UP000238196"/>
    </source>
</evidence>
<evidence type="ECO:0000256" key="1">
    <source>
        <dbReference type="ARBA" id="ARBA00001946"/>
    </source>
</evidence>
<dbReference type="GO" id="GO:0005829">
    <property type="term" value="C:cytosol"/>
    <property type="evidence" value="ECO:0007669"/>
    <property type="project" value="TreeGrafter"/>
</dbReference>
<comment type="caution">
    <text evidence="12">The sequence shown here is derived from an EMBL/GenBank/DDBJ whole genome shotgun (WGS) entry which is preliminary data.</text>
</comment>
<name>A0A2S5KTI7_9PROT</name>
<dbReference type="GO" id="GO:0000917">
    <property type="term" value="P:division septum assembly"/>
    <property type="evidence" value="ECO:0007669"/>
    <property type="project" value="UniProtKB-KW"/>
</dbReference>
<dbReference type="PANTHER" id="PTHR11649">
    <property type="entry name" value="MSS1/TRME-RELATED GTP-BINDING PROTEIN"/>
    <property type="match status" value="1"/>
</dbReference>
<evidence type="ECO:0000256" key="8">
    <source>
        <dbReference type="ARBA" id="ARBA00023210"/>
    </source>
</evidence>
<keyword evidence="5 10" id="KW-0547">Nucleotide-binding</keyword>
<protein>
    <recommendedName>
        <fullName evidence="10">Probable GTP-binding protein EngB</fullName>
    </recommendedName>
</protein>
<evidence type="ECO:0000256" key="7">
    <source>
        <dbReference type="ARBA" id="ARBA00023134"/>
    </source>
</evidence>
<dbReference type="PANTHER" id="PTHR11649:SF13">
    <property type="entry name" value="ENGB-TYPE G DOMAIN-CONTAINING PROTEIN"/>
    <property type="match status" value="1"/>
</dbReference>
<dbReference type="FunFam" id="3.40.50.300:FF:000098">
    <property type="entry name" value="Probable GTP-binding protein EngB"/>
    <property type="match status" value="1"/>
</dbReference>
<dbReference type="CDD" id="cd01876">
    <property type="entry name" value="YihA_EngB"/>
    <property type="match status" value="1"/>
</dbReference>
<evidence type="ECO:0000256" key="2">
    <source>
        <dbReference type="ARBA" id="ARBA00009638"/>
    </source>
</evidence>
<evidence type="ECO:0000256" key="3">
    <source>
        <dbReference type="ARBA" id="ARBA00022618"/>
    </source>
</evidence>
<evidence type="ECO:0000256" key="5">
    <source>
        <dbReference type="ARBA" id="ARBA00022741"/>
    </source>
</evidence>
<dbReference type="HAMAP" id="MF_00321">
    <property type="entry name" value="GTPase_EngB"/>
    <property type="match status" value="1"/>
</dbReference>
<gene>
    <name evidence="10" type="primary">engB</name>
    <name evidence="12" type="ORF">C4K68_05910</name>
</gene>
<dbReference type="GO" id="GO:0046872">
    <property type="term" value="F:metal ion binding"/>
    <property type="evidence" value="ECO:0007669"/>
    <property type="project" value="UniProtKB-KW"/>
</dbReference>
<dbReference type="InterPro" id="IPR019987">
    <property type="entry name" value="GTP-bd_ribosome_bio_YsxC"/>
</dbReference>
<accession>A0A2S5KTI7</accession>
<proteinExistence type="inferred from homology"/>
<comment type="cofactor">
    <cofactor evidence="1">
        <name>Mg(2+)</name>
        <dbReference type="ChEBI" id="CHEBI:18420"/>
    </cofactor>
</comment>
<feature type="domain" description="EngB-type G" evidence="11">
    <location>
        <begin position="27"/>
        <end position="209"/>
    </location>
</feature>
<dbReference type="Proteomes" id="UP000238196">
    <property type="component" value="Unassembled WGS sequence"/>
</dbReference>
<organism evidence="12 13">
    <name type="scientific">Proteobacteria bacterium 228</name>
    <dbReference type="NCBI Taxonomy" id="2083153"/>
    <lineage>
        <taxon>Bacteria</taxon>
        <taxon>Pseudomonadati</taxon>
        <taxon>Pseudomonadota</taxon>
    </lineage>
</organism>
<dbReference type="EMBL" id="PRLP01000017">
    <property type="protein sequence ID" value="PPC78171.1"/>
    <property type="molecule type" value="Genomic_DNA"/>
</dbReference>
<evidence type="ECO:0000313" key="12">
    <source>
        <dbReference type="EMBL" id="PPC78171.1"/>
    </source>
</evidence>
<dbReference type="SUPFAM" id="SSF52540">
    <property type="entry name" value="P-loop containing nucleoside triphosphate hydrolases"/>
    <property type="match status" value="1"/>
</dbReference>
<keyword evidence="6" id="KW-0460">Magnesium</keyword>
<keyword evidence="3 10" id="KW-0132">Cell division</keyword>
<dbReference type="Pfam" id="PF01926">
    <property type="entry name" value="MMR_HSR1"/>
    <property type="match status" value="1"/>
</dbReference>
<reference evidence="12 13" key="1">
    <citation type="submission" date="2018-02" db="EMBL/GenBank/DDBJ databases">
        <title>novel marine gammaproteobacteria from coastal saline agro ecosystem.</title>
        <authorList>
            <person name="Krishnan R."/>
            <person name="Ramesh Kumar N."/>
        </authorList>
    </citation>
    <scope>NUCLEOTIDE SEQUENCE [LARGE SCALE GENOMIC DNA]</scope>
    <source>
        <strain evidence="12 13">228</strain>
    </source>
</reference>
<dbReference type="AlphaFoldDB" id="A0A2S5KTI7"/>
<dbReference type="OrthoDB" id="5297174at2"/>
<evidence type="ECO:0000259" key="11">
    <source>
        <dbReference type="PROSITE" id="PS51706"/>
    </source>
</evidence>
<dbReference type="InterPro" id="IPR030393">
    <property type="entry name" value="G_ENGB_dom"/>
</dbReference>
<evidence type="ECO:0000256" key="9">
    <source>
        <dbReference type="ARBA" id="ARBA00023306"/>
    </source>
</evidence>
<keyword evidence="8 10" id="KW-0717">Septation</keyword>
<sequence>MYSSRVNYHTARYTISAAKVSQCPTDQCAEVAFAGRSNAGKSSAINALTQQSKLARTSKTPGRTQLINFFGLKNPQGPEAAPLFLVDLPGYGYAKVPVAMKLDWQAHISDYLADRQSLKGLVLLMDIRHPMTEFDQILVDWCVDAQMPLHILLTKADKVNRGPAMSLLAKLRRELGERMGDLLTIQVFSSLKKTGVEQLALQLDNWLLGPLEESSEAETVATE</sequence>
<dbReference type="Gene3D" id="3.40.50.300">
    <property type="entry name" value="P-loop containing nucleotide triphosphate hydrolases"/>
    <property type="match status" value="1"/>
</dbReference>
<keyword evidence="7 10" id="KW-0342">GTP-binding</keyword>
<keyword evidence="4" id="KW-0479">Metal-binding</keyword>
<dbReference type="InterPro" id="IPR006073">
    <property type="entry name" value="GTP-bd"/>
</dbReference>
<dbReference type="GO" id="GO:0005525">
    <property type="term" value="F:GTP binding"/>
    <property type="evidence" value="ECO:0007669"/>
    <property type="project" value="UniProtKB-UniRule"/>
</dbReference>
<dbReference type="InterPro" id="IPR027417">
    <property type="entry name" value="P-loop_NTPase"/>
</dbReference>
<evidence type="ECO:0000256" key="4">
    <source>
        <dbReference type="ARBA" id="ARBA00022723"/>
    </source>
</evidence>